<dbReference type="EMBL" id="MLHV01000055">
    <property type="protein sequence ID" value="OHT81475.1"/>
    <property type="molecule type" value="Genomic_DNA"/>
</dbReference>
<organism evidence="5 6">
    <name type="scientific">Mycobacterium syngnathidarum</name>
    <dbReference type="NCBI Taxonomy" id="1908205"/>
    <lineage>
        <taxon>Bacteria</taxon>
        <taxon>Bacillati</taxon>
        <taxon>Actinomycetota</taxon>
        <taxon>Actinomycetes</taxon>
        <taxon>Mycobacteriales</taxon>
        <taxon>Mycobacteriaceae</taxon>
        <taxon>Mycobacterium</taxon>
    </lineage>
</organism>
<evidence type="ECO:0000256" key="3">
    <source>
        <dbReference type="SAM" id="SignalP"/>
    </source>
</evidence>
<protein>
    <submittedName>
        <fullName evidence="5">Nuclear export factor GLE1</fullName>
    </submittedName>
</protein>
<comment type="caution">
    <text evidence="5">The sequence shown here is derived from an EMBL/GenBank/DDBJ whole genome shotgun (WGS) entry which is preliminary data.</text>
</comment>
<keyword evidence="3" id="KW-0732">Signal</keyword>
<dbReference type="InterPro" id="IPR038507">
    <property type="entry name" value="YcnI-like_sf"/>
</dbReference>
<feature type="chain" id="PRO_5010258430" evidence="3">
    <location>
        <begin position="32"/>
        <end position="228"/>
    </location>
</feature>
<dbReference type="OrthoDB" id="9810871at2"/>
<dbReference type="CDD" id="cd08545">
    <property type="entry name" value="YcnI_like"/>
    <property type="match status" value="1"/>
</dbReference>
<keyword evidence="2" id="KW-1133">Transmembrane helix</keyword>
<dbReference type="RefSeq" id="WP_070947202.1">
    <property type="nucleotide sequence ID" value="NZ_MLHV01000055.1"/>
</dbReference>
<accession>A0A1S1JET4</accession>
<dbReference type="Proteomes" id="UP000179636">
    <property type="component" value="Unassembled WGS sequence"/>
</dbReference>
<dbReference type="STRING" id="1908205.BKG60_03435"/>
<keyword evidence="2" id="KW-0472">Membrane</keyword>
<sequence length="228" mass="23294">MHLLTGASSRALLTTAAVAITGVLTAAPAWAHVHLDAENPTPGTTSVLTFKVPGESDTGALTTQLKVDLPDLTSARTEVMPGWTAKLDRDTAAGTVRSVTWTAAPGVGISPEQFALFRVSVKLPNSDTATFPATQTYSDGTVVHWDQAPLPDGSEPEHPAPQLALTGTPPEGAHTEHGTETPPAPSQPAPAAAQPAGAADNSARWLAGGALVLAAVGVVVGLLSRRRS</sequence>
<name>A0A1S1JET4_9MYCO</name>
<evidence type="ECO:0000259" key="4">
    <source>
        <dbReference type="Pfam" id="PF07987"/>
    </source>
</evidence>
<feature type="compositionally biased region" description="Low complexity" evidence="1">
    <location>
        <begin position="189"/>
        <end position="199"/>
    </location>
</feature>
<reference evidence="5 6" key="1">
    <citation type="submission" date="2016-10" db="EMBL/GenBank/DDBJ databases">
        <title>Evaluation of Human, Animal and Environmental Mycobacterium chelonae Isolates by Core Genome Phylogenomic Analysis, Targeted Gene Comparison, and Anti-microbial Susceptibility Patterns: A Tale of Mistaken Identities.</title>
        <authorList>
            <person name="Fogelson S.B."/>
            <person name="Camus A.C."/>
            <person name="Lorenz W."/>
            <person name="Vasireddy R."/>
            <person name="Vasireddy S."/>
            <person name="Smith T."/>
            <person name="Brown-Elliott B.A."/>
            <person name="Wallace R.J.Jr."/>
            <person name="Hasan N.A."/>
            <person name="Reischl U."/>
            <person name="Sanchez S."/>
        </authorList>
    </citation>
    <scope>NUCLEOTIDE SEQUENCE [LARGE SCALE GENOMIC DNA]</scope>
    <source>
        <strain evidence="5 6">24999</strain>
    </source>
</reference>
<feature type="transmembrane region" description="Helical" evidence="2">
    <location>
        <begin position="205"/>
        <end position="223"/>
    </location>
</feature>
<dbReference type="InterPro" id="IPR012533">
    <property type="entry name" value="YcnI-copper_dom"/>
</dbReference>
<feature type="signal peptide" evidence="3">
    <location>
        <begin position="1"/>
        <end position="31"/>
    </location>
</feature>
<evidence type="ECO:0000313" key="6">
    <source>
        <dbReference type="Proteomes" id="UP000179636"/>
    </source>
</evidence>
<evidence type="ECO:0000313" key="5">
    <source>
        <dbReference type="EMBL" id="OHT81475.1"/>
    </source>
</evidence>
<evidence type="ECO:0000256" key="1">
    <source>
        <dbReference type="SAM" id="MobiDB-lite"/>
    </source>
</evidence>
<gene>
    <name evidence="5" type="ORF">BKG61_29610</name>
</gene>
<keyword evidence="2" id="KW-0812">Transmembrane</keyword>
<dbReference type="Gene3D" id="2.60.40.2230">
    <property type="entry name" value="Uncharacterised protein YcnI-like PF07987, DUF1775"/>
    <property type="match status" value="1"/>
</dbReference>
<dbReference type="Pfam" id="PF07987">
    <property type="entry name" value="DUF1775"/>
    <property type="match status" value="1"/>
</dbReference>
<dbReference type="AlphaFoldDB" id="A0A1S1JET4"/>
<feature type="region of interest" description="Disordered" evidence="1">
    <location>
        <begin position="146"/>
        <end position="200"/>
    </location>
</feature>
<keyword evidence="6" id="KW-1185">Reference proteome</keyword>
<proteinExistence type="predicted"/>
<evidence type="ECO:0000256" key="2">
    <source>
        <dbReference type="SAM" id="Phobius"/>
    </source>
</evidence>
<feature type="domain" description="YncI copper-binding" evidence="4">
    <location>
        <begin position="32"/>
        <end position="165"/>
    </location>
</feature>